<comment type="caution">
    <text evidence="3">The sequence shown here is derived from an EMBL/GenBank/DDBJ whole genome shotgun (WGS) entry which is preliminary data.</text>
</comment>
<evidence type="ECO:0008006" key="5">
    <source>
        <dbReference type="Google" id="ProtNLM"/>
    </source>
</evidence>
<proteinExistence type="predicted"/>
<keyword evidence="4" id="KW-1185">Reference proteome</keyword>
<gene>
    <name evidence="3" type="ORF">R5R35_006382</name>
</gene>
<evidence type="ECO:0000313" key="4">
    <source>
        <dbReference type="Proteomes" id="UP001378592"/>
    </source>
</evidence>
<organism evidence="3 4">
    <name type="scientific">Gryllus longicercus</name>
    <dbReference type="NCBI Taxonomy" id="2509291"/>
    <lineage>
        <taxon>Eukaryota</taxon>
        <taxon>Metazoa</taxon>
        <taxon>Ecdysozoa</taxon>
        <taxon>Arthropoda</taxon>
        <taxon>Hexapoda</taxon>
        <taxon>Insecta</taxon>
        <taxon>Pterygota</taxon>
        <taxon>Neoptera</taxon>
        <taxon>Polyneoptera</taxon>
        <taxon>Orthoptera</taxon>
        <taxon>Ensifera</taxon>
        <taxon>Gryllidea</taxon>
        <taxon>Grylloidea</taxon>
        <taxon>Gryllidae</taxon>
        <taxon>Gryllinae</taxon>
        <taxon>Gryllus</taxon>
    </lineage>
</organism>
<reference evidence="3 4" key="1">
    <citation type="submission" date="2024-03" db="EMBL/GenBank/DDBJ databases">
        <title>The genome assembly and annotation of the cricket Gryllus longicercus Weissman &amp; Gray.</title>
        <authorList>
            <person name="Szrajer S."/>
            <person name="Gray D."/>
            <person name="Ylla G."/>
        </authorList>
    </citation>
    <scope>NUCLEOTIDE SEQUENCE [LARGE SCALE GENOMIC DNA]</scope>
    <source>
        <strain evidence="3">DAG 2021-001</strain>
        <tissue evidence="3">Whole body minus gut</tissue>
    </source>
</reference>
<dbReference type="Proteomes" id="UP001378592">
    <property type="component" value="Unassembled WGS sequence"/>
</dbReference>
<feature type="chain" id="PRO_5042836488" description="Accessory gland protein" evidence="2">
    <location>
        <begin position="25"/>
        <end position="120"/>
    </location>
</feature>
<sequence>MQCKSSPVAAGAALVLLLAVGARTYDPDDAALATVLPPAGSFEPFYARAAFGAGGGSASAGAGAGAGDEGGDEEDDGSESVRAPHAHATFYKHRHPALVDAKNAAAYGFRFDGGRRFNYD</sequence>
<accession>A0AAN9ZGB1</accession>
<feature type="signal peptide" evidence="2">
    <location>
        <begin position="1"/>
        <end position="24"/>
    </location>
</feature>
<name>A0AAN9ZGB1_9ORTH</name>
<evidence type="ECO:0000313" key="3">
    <source>
        <dbReference type="EMBL" id="KAK7873162.1"/>
    </source>
</evidence>
<dbReference type="EMBL" id="JAZDUA010000016">
    <property type="protein sequence ID" value="KAK7873162.1"/>
    <property type="molecule type" value="Genomic_DNA"/>
</dbReference>
<keyword evidence="2" id="KW-0732">Signal</keyword>
<evidence type="ECO:0000256" key="2">
    <source>
        <dbReference type="SAM" id="SignalP"/>
    </source>
</evidence>
<feature type="compositionally biased region" description="Gly residues" evidence="1">
    <location>
        <begin position="54"/>
        <end position="68"/>
    </location>
</feature>
<feature type="region of interest" description="Disordered" evidence="1">
    <location>
        <begin position="54"/>
        <end position="86"/>
    </location>
</feature>
<feature type="compositionally biased region" description="Acidic residues" evidence="1">
    <location>
        <begin position="69"/>
        <end position="78"/>
    </location>
</feature>
<evidence type="ECO:0000256" key="1">
    <source>
        <dbReference type="SAM" id="MobiDB-lite"/>
    </source>
</evidence>
<protein>
    <recommendedName>
        <fullName evidence="5">Accessory gland protein</fullName>
    </recommendedName>
</protein>
<dbReference type="AlphaFoldDB" id="A0AAN9ZGB1"/>